<sequence>MLVDITQTTQLGRVYRAGSKPLEIKSVKRYSRSGSEYTTTCFSCDVHNMGTHIDVMRTDVIIENDRLISEGVKFDVSNITDRAIELDDLELSRIKEGVYVLFQTNWDKYLDDDEKYSNHPEVSMEVIEYLVGKKVNMIGIDTLGLGLRRNHGTIDEYLAKNKIYGIENLANLNSIPEENFKVYCLPIKIEGLDALPARLLVEF</sequence>
<evidence type="ECO:0000313" key="2">
    <source>
        <dbReference type="Proteomes" id="UP000573963"/>
    </source>
</evidence>
<dbReference type="Gene3D" id="3.50.30.50">
    <property type="entry name" value="Putative cyclase"/>
    <property type="match status" value="1"/>
</dbReference>
<protein>
    <recommendedName>
        <fullName evidence="3">Cyclase family protein</fullName>
    </recommendedName>
</protein>
<organism evidence="1 2">
    <name type="scientific">Paraclostridium bifermentans</name>
    <name type="common">Clostridium bifermentans</name>
    <dbReference type="NCBI Taxonomy" id="1490"/>
    <lineage>
        <taxon>Bacteria</taxon>
        <taxon>Bacillati</taxon>
        <taxon>Bacillota</taxon>
        <taxon>Clostridia</taxon>
        <taxon>Peptostreptococcales</taxon>
        <taxon>Peptostreptococcaceae</taxon>
        <taxon>Paraclostridium</taxon>
    </lineage>
</organism>
<dbReference type="InterPro" id="IPR007325">
    <property type="entry name" value="KFase/CYL"/>
</dbReference>
<dbReference type="RefSeq" id="WP_168932056.1">
    <property type="nucleotide sequence ID" value="NZ_JABAFD010000004.1"/>
</dbReference>
<accession>A0AA44DL18</accession>
<dbReference type="PANTHER" id="PTHR31118:SF32">
    <property type="entry name" value="KYNURENINE FORMAMIDASE"/>
    <property type="match status" value="1"/>
</dbReference>
<name>A0AA44DL18_PARBF</name>
<evidence type="ECO:0008006" key="3">
    <source>
        <dbReference type="Google" id="ProtNLM"/>
    </source>
</evidence>
<proteinExistence type="predicted"/>
<reference evidence="1 2" key="1">
    <citation type="submission" date="2020-04" db="EMBL/GenBank/DDBJ databases">
        <authorList>
            <person name="Hitch T.C.A."/>
            <person name="Wylensek D."/>
            <person name="Clavel T."/>
        </authorList>
    </citation>
    <scope>NUCLEOTIDE SEQUENCE [LARGE SCALE GENOMIC DNA]</scope>
    <source>
        <strain evidence="1 2">Med78_4-601-WT-2</strain>
    </source>
</reference>
<dbReference type="PANTHER" id="PTHR31118">
    <property type="entry name" value="CYCLASE-LIKE PROTEIN 2"/>
    <property type="match status" value="1"/>
</dbReference>
<dbReference type="GO" id="GO:0004061">
    <property type="term" value="F:arylformamidase activity"/>
    <property type="evidence" value="ECO:0007669"/>
    <property type="project" value="InterPro"/>
</dbReference>
<dbReference type="Pfam" id="PF04199">
    <property type="entry name" value="Cyclase"/>
    <property type="match status" value="1"/>
</dbReference>
<evidence type="ECO:0000313" key="1">
    <source>
        <dbReference type="EMBL" id="NME09448.1"/>
    </source>
</evidence>
<comment type="caution">
    <text evidence="1">The sequence shown here is derived from an EMBL/GenBank/DDBJ whole genome shotgun (WGS) entry which is preliminary data.</text>
</comment>
<dbReference type="SUPFAM" id="SSF102198">
    <property type="entry name" value="Putative cyclase"/>
    <property type="match status" value="1"/>
</dbReference>
<dbReference type="AlphaFoldDB" id="A0AA44DL18"/>
<dbReference type="EMBL" id="JABAFD010000004">
    <property type="protein sequence ID" value="NME09448.1"/>
    <property type="molecule type" value="Genomic_DNA"/>
</dbReference>
<dbReference type="Proteomes" id="UP000573963">
    <property type="component" value="Unassembled WGS sequence"/>
</dbReference>
<gene>
    <name evidence="1" type="ORF">HF875_07945</name>
</gene>
<dbReference type="GO" id="GO:0019441">
    <property type="term" value="P:L-tryptophan catabolic process to kynurenine"/>
    <property type="evidence" value="ECO:0007669"/>
    <property type="project" value="InterPro"/>
</dbReference>
<dbReference type="InterPro" id="IPR037175">
    <property type="entry name" value="KFase_sf"/>
</dbReference>